<dbReference type="PANTHER" id="PTHR43877:SF6">
    <property type="entry name" value="GCN5-RELATED N-ACETYLTRANSFERASE"/>
    <property type="match status" value="1"/>
</dbReference>
<evidence type="ECO:0000259" key="3">
    <source>
        <dbReference type="PROSITE" id="PS51186"/>
    </source>
</evidence>
<evidence type="ECO:0000313" key="4">
    <source>
        <dbReference type="EMBL" id="GAA5502985.1"/>
    </source>
</evidence>
<accession>A0ABP9VFH3</accession>
<evidence type="ECO:0000256" key="1">
    <source>
        <dbReference type="ARBA" id="ARBA00022679"/>
    </source>
</evidence>
<dbReference type="Gene3D" id="3.40.630.30">
    <property type="match status" value="1"/>
</dbReference>
<gene>
    <name evidence="4" type="primary">mshD_4</name>
    <name evidence="4" type="ORF">Dxin01_02733</name>
</gene>
<dbReference type="PROSITE" id="PS51186">
    <property type="entry name" value="GNAT"/>
    <property type="match status" value="2"/>
</dbReference>
<dbReference type="Proteomes" id="UP001458946">
    <property type="component" value="Unassembled WGS sequence"/>
</dbReference>
<keyword evidence="2" id="KW-0012">Acyltransferase</keyword>
<reference evidence="4 5" key="1">
    <citation type="submission" date="2024-02" db="EMBL/GenBank/DDBJ databases">
        <title>Deinococcus xinjiangensis NBRC 107630.</title>
        <authorList>
            <person name="Ichikawa N."/>
            <person name="Katano-Makiyama Y."/>
            <person name="Hidaka K."/>
        </authorList>
    </citation>
    <scope>NUCLEOTIDE SEQUENCE [LARGE SCALE GENOMIC DNA]</scope>
    <source>
        <strain evidence="4 5">NBRC 107630</strain>
    </source>
</reference>
<evidence type="ECO:0000313" key="5">
    <source>
        <dbReference type="Proteomes" id="UP001458946"/>
    </source>
</evidence>
<dbReference type="EMBL" id="BAABRN010000034">
    <property type="protein sequence ID" value="GAA5502985.1"/>
    <property type="molecule type" value="Genomic_DNA"/>
</dbReference>
<dbReference type="RefSeq" id="WP_353542958.1">
    <property type="nucleotide sequence ID" value="NZ_BAABRN010000034.1"/>
</dbReference>
<sequence>MTHIPTVTIREATPADYAAIARVVSTVTPQHPMTAETLAHQVKVLTENPLKPHLQDWVAELGGEVVGQAVVYQSVGMFHPDRYNAEVMVIPRAQGYGIGTALANVLEAHLQERGAKEIEAGAYEDDPMSLRFLIDRDFTETMRFFDNVLTLEGFDFAPWQAQMQMPEGLRALSLTQFKGEVGQEKAVQAFYGGFSEARLDVPRTGEATELPFETFVQRTTDPNHYPEGVWLAVNEAGDVVALTELWKNDAEPERLDIGLTGTRQAWRRRGLGLALKLRAMQVAQAAGYRELWTGNASTNAPMLALNERLGFKPRPAYISFKRGSVE</sequence>
<comment type="caution">
    <text evidence="4">The sequence shown here is derived from an EMBL/GenBank/DDBJ whole genome shotgun (WGS) entry which is preliminary data.</text>
</comment>
<dbReference type="Pfam" id="PF00583">
    <property type="entry name" value="Acetyltransf_1"/>
    <property type="match status" value="2"/>
</dbReference>
<feature type="domain" description="N-acetyltransferase" evidence="3">
    <location>
        <begin position="7"/>
        <end position="179"/>
    </location>
</feature>
<evidence type="ECO:0000256" key="2">
    <source>
        <dbReference type="ARBA" id="ARBA00023315"/>
    </source>
</evidence>
<dbReference type="InterPro" id="IPR000182">
    <property type="entry name" value="GNAT_dom"/>
</dbReference>
<dbReference type="PANTHER" id="PTHR43877">
    <property type="entry name" value="AMINOALKYLPHOSPHONATE N-ACETYLTRANSFERASE-RELATED-RELATED"/>
    <property type="match status" value="1"/>
</dbReference>
<name>A0ABP9VFH3_9DEIO</name>
<keyword evidence="5" id="KW-1185">Reference proteome</keyword>
<dbReference type="InterPro" id="IPR050832">
    <property type="entry name" value="Bact_Acetyltransf"/>
</dbReference>
<keyword evidence="1" id="KW-0808">Transferase</keyword>
<protein>
    <submittedName>
        <fullName evidence="4">Mycothiol acetyltransferase</fullName>
    </submittedName>
</protein>
<dbReference type="SUPFAM" id="SSF55729">
    <property type="entry name" value="Acyl-CoA N-acyltransferases (Nat)"/>
    <property type="match status" value="2"/>
</dbReference>
<feature type="domain" description="N-acetyltransferase" evidence="3">
    <location>
        <begin position="177"/>
        <end position="326"/>
    </location>
</feature>
<organism evidence="4 5">
    <name type="scientific">Deinococcus xinjiangensis</name>
    <dbReference type="NCBI Taxonomy" id="457454"/>
    <lineage>
        <taxon>Bacteria</taxon>
        <taxon>Thermotogati</taxon>
        <taxon>Deinococcota</taxon>
        <taxon>Deinococci</taxon>
        <taxon>Deinococcales</taxon>
        <taxon>Deinococcaceae</taxon>
        <taxon>Deinococcus</taxon>
    </lineage>
</organism>
<proteinExistence type="predicted"/>
<dbReference type="CDD" id="cd04301">
    <property type="entry name" value="NAT_SF"/>
    <property type="match status" value="2"/>
</dbReference>
<dbReference type="InterPro" id="IPR016181">
    <property type="entry name" value="Acyl_CoA_acyltransferase"/>
</dbReference>